<evidence type="ECO:0000256" key="2">
    <source>
        <dbReference type="ARBA" id="ARBA00022692"/>
    </source>
</evidence>
<evidence type="ECO:0000313" key="9">
    <source>
        <dbReference type="EMBL" id="SDS86064.1"/>
    </source>
</evidence>
<dbReference type="GO" id="GO:0016020">
    <property type="term" value="C:membrane"/>
    <property type="evidence" value="ECO:0007669"/>
    <property type="project" value="GOC"/>
</dbReference>
<feature type="transmembrane region" description="Helical" evidence="7">
    <location>
        <begin position="166"/>
        <end position="189"/>
    </location>
</feature>
<dbReference type="Pfam" id="PF04116">
    <property type="entry name" value="FA_hydroxylase"/>
    <property type="match status" value="1"/>
</dbReference>
<dbReference type="InterPro" id="IPR006694">
    <property type="entry name" value="Fatty_acid_hydroxylase"/>
</dbReference>
<dbReference type="GO" id="GO:0012505">
    <property type="term" value="C:endomembrane system"/>
    <property type="evidence" value="ECO:0007669"/>
    <property type="project" value="UniProtKB-SubCell"/>
</dbReference>
<feature type="transmembrane region" description="Helical" evidence="7">
    <location>
        <begin position="109"/>
        <end position="128"/>
    </location>
</feature>
<dbReference type="GO" id="GO:0006643">
    <property type="term" value="P:membrane lipid metabolic process"/>
    <property type="evidence" value="ECO:0007669"/>
    <property type="project" value="TreeGrafter"/>
</dbReference>
<sequence length="303" mass="34097">MMDIGTIFSLPFAGSEAASLVWPSLAVPSNGARVAFPLVAFAVIFLFEIAFPLFSYAQGHLVRHATRNLILTAIFLGMNFLLSPLSPLATGIVTQAGFGVSYWLGLPPAGQLFVGIVGLDLFAYFAHVTMHKIAWLWRFHRVHHSDNAVDVTTAFREHPGETLWRVGWHIAGVIVFGTPMWVLITYLSLSALNAQLEHANIRVPERLDRWLRLLFVTPNMHKVHHSRHLPETDMNYSNLLSIWDRLGSTYSHGPHFAELHYGLDDFDDREKQSVRGLLKMPFMKAWGRSDTPSEDESVDRQAA</sequence>
<dbReference type="RefSeq" id="WP_244549128.1">
    <property type="nucleotide sequence ID" value="NZ_LT629750.1"/>
</dbReference>
<comment type="subcellular location">
    <subcellularLocation>
        <location evidence="1">Endomembrane system</location>
        <topology evidence="1">Multi-pass membrane protein</topology>
    </subcellularLocation>
</comment>
<dbReference type="EMBL" id="LT629750">
    <property type="protein sequence ID" value="SDS86064.1"/>
    <property type="molecule type" value="Genomic_DNA"/>
</dbReference>
<evidence type="ECO:0000256" key="7">
    <source>
        <dbReference type="SAM" id="Phobius"/>
    </source>
</evidence>
<evidence type="ECO:0000313" key="10">
    <source>
        <dbReference type="Proteomes" id="UP000243904"/>
    </source>
</evidence>
<evidence type="ECO:0000256" key="5">
    <source>
        <dbReference type="ARBA" id="ARBA00023098"/>
    </source>
</evidence>
<accession>A0A1H1VMB4</accession>
<dbReference type="InterPro" id="IPR051689">
    <property type="entry name" value="Sterol_desaturase/TMEM195"/>
</dbReference>
<keyword evidence="5" id="KW-0443">Lipid metabolism</keyword>
<dbReference type="GO" id="GO:0005506">
    <property type="term" value="F:iron ion binding"/>
    <property type="evidence" value="ECO:0007669"/>
    <property type="project" value="InterPro"/>
</dbReference>
<feature type="domain" description="Fatty acid hydroxylase" evidence="8">
    <location>
        <begin position="113"/>
        <end position="249"/>
    </location>
</feature>
<evidence type="ECO:0000259" key="8">
    <source>
        <dbReference type="Pfam" id="PF04116"/>
    </source>
</evidence>
<evidence type="ECO:0000256" key="3">
    <source>
        <dbReference type="ARBA" id="ARBA00022989"/>
    </source>
</evidence>
<reference evidence="10" key="1">
    <citation type="submission" date="2016-10" db="EMBL/GenBank/DDBJ databases">
        <authorList>
            <person name="Varghese N."/>
            <person name="Submissions S."/>
        </authorList>
    </citation>
    <scope>NUCLEOTIDE SEQUENCE [LARGE SCALE GENOMIC DNA]</scope>
    <source>
        <strain evidence="10">GAS369</strain>
    </source>
</reference>
<evidence type="ECO:0000256" key="4">
    <source>
        <dbReference type="ARBA" id="ARBA00023002"/>
    </source>
</evidence>
<dbReference type="Proteomes" id="UP000243904">
    <property type="component" value="Chromosome I"/>
</dbReference>
<evidence type="ECO:0000256" key="6">
    <source>
        <dbReference type="ARBA" id="ARBA00023136"/>
    </source>
</evidence>
<gene>
    <name evidence="9" type="ORF">SAMN05444158_3480</name>
</gene>
<dbReference type="GO" id="GO:0008610">
    <property type="term" value="P:lipid biosynthetic process"/>
    <property type="evidence" value="ECO:0007669"/>
    <property type="project" value="InterPro"/>
</dbReference>
<evidence type="ECO:0000256" key="1">
    <source>
        <dbReference type="ARBA" id="ARBA00004127"/>
    </source>
</evidence>
<dbReference type="GO" id="GO:0050479">
    <property type="term" value="F:glyceryl-ether monooxygenase activity"/>
    <property type="evidence" value="ECO:0007669"/>
    <property type="project" value="TreeGrafter"/>
</dbReference>
<dbReference type="PANTHER" id="PTHR21624:SF1">
    <property type="entry name" value="ALKYLGLYCEROL MONOOXYGENASE"/>
    <property type="match status" value="1"/>
</dbReference>
<feature type="transmembrane region" description="Helical" evidence="7">
    <location>
        <begin position="33"/>
        <end position="57"/>
    </location>
</feature>
<feature type="transmembrane region" description="Helical" evidence="7">
    <location>
        <begin position="69"/>
        <end position="89"/>
    </location>
</feature>
<dbReference type="AlphaFoldDB" id="A0A1H1VMB4"/>
<keyword evidence="2 7" id="KW-0812">Transmembrane</keyword>
<keyword evidence="10" id="KW-1185">Reference proteome</keyword>
<name>A0A1H1VMB4_9BRAD</name>
<keyword evidence="3 7" id="KW-1133">Transmembrane helix</keyword>
<organism evidence="9 10">
    <name type="scientific">Bradyrhizobium canariense</name>
    <dbReference type="NCBI Taxonomy" id="255045"/>
    <lineage>
        <taxon>Bacteria</taxon>
        <taxon>Pseudomonadati</taxon>
        <taxon>Pseudomonadota</taxon>
        <taxon>Alphaproteobacteria</taxon>
        <taxon>Hyphomicrobiales</taxon>
        <taxon>Nitrobacteraceae</taxon>
        <taxon>Bradyrhizobium</taxon>
    </lineage>
</organism>
<proteinExistence type="predicted"/>
<dbReference type="PANTHER" id="PTHR21624">
    <property type="entry name" value="STEROL DESATURASE-RELATED PROTEIN"/>
    <property type="match status" value="1"/>
</dbReference>
<keyword evidence="6 7" id="KW-0472">Membrane</keyword>
<protein>
    <submittedName>
        <fullName evidence="9">Sterol desaturase/sphingolipid hydroxylase, fatty acid hydroxylase superfamily</fullName>
    </submittedName>
</protein>
<keyword evidence="4" id="KW-0560">Oxidoreductase</keyword>